<dbReference type="AlphaFoldDB" id="A0A8J3NAB1"/>
<evidence type="ECO:0000256" key="1">
    <source>
        <dbReference type="SAM" id="MobiDB-lite"/>
    </source>
</evidence>
<name>A0A8J3NAB1_9ACTN</name>
<gene>
    <name evidence="2" type="ORF">Aru02nite_04190</name>
</gene>
<reference evidence="2" key="1">
    <citation type="submission" date="2021-01" db="EMBL/GenBank/DDBJ databases">
        <title>Whole genome shotgun sequence of Actinocatenispora rupis NBRC 107355.</title>
        <authorList>
            <person name="Komaki H."/>
            <person name="Tamura T."/>
        </authorList>
    </citation>
    <scope>NUCLEOTIDE SEQUENCE</scope>
    <source>
        <strain evidence="2">NBRC 107355</strain>
    </source>
</reference>
<evidence type="ECO:0000313" key="3">
    <source>
        <dbReference type="Proteomes" id="UP000612808"/>
    </source>
</evidence>
<dbReference type="Proteomes" id="UP000612808">
    <property type="component" value="Unassembled WGS sequence"/>
</dbReference>
<feature type="region of interest" description="Disordered" evidence="1">
    <location>
        <begin position="1"/>
        <end position="20"/>
    </location>
</feature>
<sequence>MRRRRHESRSMPMTEPLTADPTLDEVLATAPDTLSDHVGAVRLRDVPRVLALYDAGDPDEDEPAELIAWVFTLPGHGPLVVRAANPRQLVHAASLESVAVGWAAHLGGDLTTVTPA</sequence>
<comment type="caution">
    <text evidence="2">The sequence shown here is derived from an EMBL/GenBank/DDBJ whole genome shotgun (WGS) entry which is preliminary data.</text>
</comment>
<dbReference type="EMBL" id="BOMB01000001">
    <property type="protein sequence ID" value="GID09530.1"/>
    <property type="molecule type" value="Genomic_DNA"/>
</dbReference>
<evidence type="ECO:0000313" key="2">
    <source>
        <dbReference type="EMBL" id="GID09530.1"/>
    </source>
</evidence>
<proteinExistence type="predicted"/>
<organism evidence="2 3">
    <name type="scientific">Actinocatenispora rupis</name>
    <dbReference type="NCBI Taxonomy" id="519421"/>
    <lineage>
        <taxon>Bacteria</taxon>
        <taxon>Bacillati</taxon>
        <taxon>Actinomycetota</taxon>
        <taxon>Actinomycetes</taxon>
        <taxon>Micromonosporales</taxon>
        <taxon>Micromonosporaceae</taxon>
        <taxon>Actinocatenispora</taxon>
    </lineage>
</organism>
<protein>
    <submittedName>
        <fullName evidence="2">Uncharacterized protein</fullName>
    </submittedName>
</protein>
<keyword evidence="3" id="KW-1185">Reference proteome</keyword>
<accession>A0A8J3NAB1</accession>